<reference evidence="2" key="1">
    <citation type="journal article" date="2014" name="Nat. Commun.">
        <title>The emerging biofuel crop Camelina sativa retains a highly undifferentiated hexaploid genome structure.</title>
        <authorList>
            <person name="Kagale S."/>
            <person name="Koh C."/>
            <person name="Nixon J."/>
            <person name="Bollina V."/>
            <person name="Clarke W.E."/>
            <person name="Tuteja R."/>
            <person name="Spillane C."/>
            <person name="Robinson S.J."/>
            <person name="Links M.G."/>
            <person name="Clarke C."/>
            <person name="Higgins E.E."/>
            <person name="Huebert T."/>
            <person name="Sharpe A.G."/>
            <person name="Parkin I.A."/>
        </authorList>
    </citation>
    <scope>NUCLEOTIDE SEQUENCE [LARGE SCALE GENOMIC DNA]</scope>
    <source>
        <strain evidence="2">cv. DH55</strain>
    </source>
</reference>
<dbReference type="GeneID" id="104716294"/>
<feature type="compositionally biased region" description="Acidic residues" evidence="1">
    <location>
        <begin position="113"/>
        <end position="129"/>
    </location>
</feature>
<accession>A0ABM0TV94</accession>
<name>A0ABM0TV94_CAMSA</name>
<reference evidence="3" key="2">
    <citation type="submission" date="2025-08" db="UniProtKB">
        <authorList>
            <consortium name="RefSeq"/>
        </authorList>
    </citation>
    <scope>IDENTIFICATION</scope>
    <source>
        <tissue evidence="3">Leaf</tissue>
    </source>
</reference>
<feature type="compositionally biased region" description="Low complexity" evidence="1">
    <location>
        <begin position="504"/>
        <end position="517"/>
    </location>
</feature>
<organism evidence="2 3">
    <name type="scientific">Camelina sativa</name>
    <name type="common">False flax</name>
    <name type="synonym">Myagrum sativum</name>
    <dbReference type="NCBI Taxonomy" id="90675"/>
    <lineage>
        <taxon>Eukaryota</taxon>
        <taxon>Viridiplantae</taxon>
        <taxon>Streptophyta</taxon>
        <taxon>Embryophyta</taxon>
        <taxon>Tracheophyta</taxon>
        <taxon>Spermatophyta</taxon>
        <taxon>Magnoliopsida</taxon>
        <taxon>eudicotyledons</taxon>
        <taxon>Gunneridae</taxon>
        <taxon>Pentapetalae</taxon>
        <taxon>rosids</taxon>
        <taxon>malvids</taxon>
        <taxon>Brassicales</taxon>
        <taxon>Brassicaceae</taxon>
        <taxon>Camelineae</taxon>
        <taxon>Camelina</taxon>
    </lineage>
</organism>
<sequence>MGEVDEKPSSIDVASPRYSSTKVADIDTELHKMKASLENEVVSLKAELLKKDTLMKNLEAEVEKSKELEKQLLDSVDEKSRELEETKAFVEESKVEIASLKERIETSYNSQDSSEDEDEDDSSVQDFDIESIKIEMESTKESLAKAHEAAEASSLRVSDLLEEMKSIKNELQSATDAEMTSKKAMDDLALALKEVATDCSQAKEKLVVAETELEASRLESQQWKEKHDEVRKEAELLKNTSERLRIEAEESLLAWNGKESVFVSCIKRGEDEKNSLLDENNRLLEALVAAENLSKKAKDENHKVRDILKQAINEANVAKEAAGIARAENSNLKDALLDKEDELEFALKEIERVKVNEALANDNVKKLKKLLSEIEVAMEEEKHRSLSRQESLHKDVEVVVEKKIEEKEKKEHSEKKEEKKENKKEKRESKKEKKEHSEKKEEKEKKEQTHQNIDKKMIGKTCSFSIMKLGHHNYNHSKHNKETALVEEEITKASNGGNHQQENSDGSGEGSSPSSDSYLFKGSIFDVAETPHAQTHHKRRSSCTFLEEVETMNPEDLENLDGNHLEEGELNDKGAVARKKKAFIRRFGDLLVRRKSLSFSHKKESSTDSQDKQQQPQTPPSPSPPLLPPMSPEP</sequence>
<evidence type="ECO:0000313" key="3">
    <source>
        <dbReference type="RefSeq" id="XP_010431985.1"/>
    </source>
</evidence>
<dbReference type="PANTHER" id="PTHR35164:SF9">
    <property type="entry name" value="EXPRESSED PROTEIN"/>
    <property type="match status" value="1"/>
</dbReference>
<dbReference type="PANTHER" id="PTHR35164">
    <property type="entry name" value="EXPRESSED PROTEIN"/>
    <property type="match status" value="1"/>
</dbReference>
<feature type="region of interest" description="Disordered" evidence="1">
    <location>
        <begin position="491"/>
        <end position="523"/>
    </location>
</feature>
<evidence type="ECO:0000256" key="1">
    <source>
        <dbReference type="SAM" id="MobiDB-lite"/>
    </source>
</evidence>
<feature type="compositionally biased region" description="Pro residues" evidence="1">
    <location>
        <begin position="617"/>
        <end position="634"/>
    </location>
</feature>
<feature type="region of interest" description="Disordered" evidence="1">
    <location>
        <begin position="595"/>
        <end position="634"/>
    </location>
</feature>
<protein>
    <submittedName>
        <fullName evidence="3">WEB family protein At5g16730, chloroplastic-like</fullName>
    </submittedName>
</protein>
<feature type="region of interest" description="Disordered" evidence="1">
    <location>
        <begin position="404"/>
        <end position="459"/>
    </location>
</feature>
<gene>
    <name evidence="3" type="primary">LOC104716294</name>
</gene>
<keyword evidence="2" id="KW-1185">Reference proteome</keyword>
<proteinExistence type="predicted"/>
<feature type="region of interest" description="Disordered" evidence="1">
    <location>
        <begin position="101"/>
        <end position="129"/>
    </location>
</feature>
<feature type="compositionally biased region" description="Basic and acidic residues" evidence="1">
    <location>
        <begin position="601"/>
        <end position="611"/>
    </location>
</feature>
<feature type="compositionally biased region" description="Basic and acidic residues" evidence="1">
    <location>
        <begin position="404"/>
        <end position="457"/>
    </location>
</feature>
<feature type="compositionally biased region" description="Basic and acidic residues" evidence="1">
    <location>
        <begin position="561"/>
        <end position="572"/>
    </location>
</feature>
<evidence type="ECO:0000313" key="2">
    <source>
        <dbReference type="Proteomes" id="UP000694864"/>
    </source>
</evidence>
<feature type="region of interest" description="Disordered" evidence="1">
    <location>
        <begin position="554"/>
        <end position="574"/>
    </location>
</feature>
<dbReference type="RefSeq" id="XP_010431985.1">
    <property type="nucleotide sequence ID" value="XM_010433683.2"/>
</dbReference>
<dbReference type="Proteomes" id="UP000694864">
    <property type="component" value="Chromosome 10"/>
</dbReference>
<feature type="compositionally biased region" description="Polar residues" evidence="1">
    <location>
        <begin position="492"/>
        <end position="503"/>
    </location>
</feature>